<evidence type="ECO:0000313" key="2">
    <source>
        <dbReference type="Proteomes" id="UP000045706"/>
    </source>
</evidence>
<proteinExistence type="predicted"/>
<dbReference type="EMBL" id="CVQI01036859">
    <property type="protein sequence ID" value="CRK47718.1"/>
    <property type="molecule type" value="Genomic_DNA"/>
</dbReference>
<organism evidence="1 2">
    <name type="scientific">Verticillium longisporum</name>
    <name type="common">Verticillium dahliae var. longisporum</name>
    <dbReference type="NCBI Taxonomy" id="100787"/>
    <lineage>
        <taxon>Eukaryota</taxon>
        <taxon>Fungi</taxon>
        <taxon>Dikarya</taxon>
        <taxon>Ascomycota</taxon>
        <taxon>Pezizomycotina</taxon>
        <taxon>Sordariomycetes</taxon>
        <taxon>Hypocreomycetidae</taxon>
        <taxon>Glomerellales</taxon>
        <taxon>Plectosphaerellaceae</taxon>
        <taxon>Verticillium</taxon>
    </lineage>
</organism>
<name>A0A0G4NMN3_VERLO</name>
<evidence type="ECO:0000313" key="1">
    <source>
        <dbReference type="EMBL" id="CRK47718.1"/>
    </source>
</evidence>
<dbReference type="AlphaFoldDB" id="A0A0G4NMN3"/>
<dbReference type="Proteomes" id="UP000045706">
    <property type="component" value="Unassembled WGS sequence"/>
</dbReference>
<feature type="non-terminal residue" evidence="1">
    <location>
        <position position="1"/>
    </location>
</feature>
<accession>A0A0G4NMN3</accession>
<gene>
    <name evidence="1" type="ORF">BN1723_020369</name>
</gene>
<sequence>PHFARRAPCLPVRFARQVDRDARCFPR</sequence>
<protein>
    <submittedName>
        <fullName evidence="1">Uncharacterized protein</fullName>
    </submittedName>
</protein>
<reference evidence="2" key="1">
    <citation type="submission" date="2015-05" db="EMBL/GenBank/DDBJ databases">
        <authorList>
            <person name="Fogelqvist Johan"/>
        </authorList>
    </citation>
    <scope>NUCLEOTIDE SEQUENCE [LARGE SCALE GENOMIC DNA]</scope>
</reference>